<keyword evidence="5 14" id="KW-0999">Mitochondrion inner membrane</keyword>
<organism evidence="18">
    <name type="scientific">Grosmannia clavigera (strain kw1407 / UAMH 11150)</name>
    <name type="common">Blue stain fungus</name>
    <name type="synonym">Graphiocladiella clavigera</name>
    <dbReference type="NCBI Taxonomy" id="655863"/>
    <lineage>
        <taxon>Eukaryota</taxon>
        <taxon>Fungi</taxon>
        <taxon>Dikarya</taxon>
        <taxon>Ascomycota</taxon>
        <taxon>Pezizomycotina</taxon>
        <taxon>Sordariomycetes</taxon>
        <taxon>Sordariomycetidae</taxon>
        <taxon>Ophiostomatales</taxon>
        <taxon>Ophiostomataceae</taxon>
        <taxon>Leptographium</taxon>
    </lineage>
</organism>
<dbReference type="GO" id="GO:0045039">
    <property type="term" value="P:protein insertion into mitochondrial inner membrane"/>
    <property type="evidence" value="ECO:0007669"/>
    <property type="project" value="UniProtKB-ARBA"/>
</dbReference>
<dbReference type="InParanoid" id="F0XQ72"/>
<evidence type="ECO:0000256" key="9">
    <source>
        <dbReference type="ARBA" id="ARBA00023128"/>
    </source>
</evidence>
<dbReference type="RefSeq" id="XP_014169655.1">
    <property type="nucleotide sequence ID" value="XM_014314180.1"/>
</dbReference>
<evidence type="ECO:0000256" key="1">
    <source>
        <dbReference type="ARBA" id="ARBA00004137"/>
    </source>
</evidence>
<keyword evidence="3 14" id="KW-0813">Transport</keyword>
<dbReference type="GO" id="GO:0042719">
    <property type="term" value="C:mitochondrial intermembrane space chaperone complex"/>
    <property type="evidence" value="ECO:0007669"/>
    <property type="project" value="UniProtKB-ARBA"/>
</dbReference>
<evidence type="ECO:0000256" key="13">
    <source>
        <dbReference type="ARBA" id="ARBA00025862"/>
    </source>
</evidence>
<evidence type="ECO:0000256" key="6">
    <source>
        <dbReference type="ARBA" id="ARBA00022833"/>
    </source>
</evidence>
<keyword evidence="7 14" id="KW-0653">Protein transport</keyword>
<dbReference type="HOGENOM" id="CLU_141397_0_1_1"/>
<keyword evidence="9 14" id="KW-0496">Mitochondrion</keyword>
<name>F0XQ72_GROCL</name>
<keyword evidence="11 14" id="KW-0143">Chaperone</keyword>
<dbReference type="GeneID" id="25980690"/>
<evidence type="ECO:0000256" key="8">
    <source>
        <dbReference type="ARBA" id="ARBA00023010"/>
    </source>
</evidence>
<evidence type="ECO:0000259" key="16">
    <source>
        <dbReference type="Pfam" id="PF02953"/>
    </source>
</evidence>
<evidence type="ECO:0000256" key="4">
    <source>
        <dbReference type="ARBA" id="ARBA00022723"/>
    </source>
</evidence>
<comment type="domain">
    <text evidence="14">The twin CX3C motif contains 4 conserved Cys residues that form 2 disulfide bonds in the mitochondrial intermembrane space.</text>
</comment>
<evidence type="ECO:0000256" key="5">
    <source>
        <dbReference type="ARBA" id="ARBA00022792"/>
    </source>
</evidence>
<comment type="subcellular location">
    <subcellularLocation>
        <location evidence="1 14">Mitochondrion inner membrane</location>
        <topology evidence="1 14">Peripheral membrane protein</topology>
        <orientation evidence="1 14">Intermembrane side</orientation>
    </subcellularLocation>
</comment>
<comment type="subunit">
    <text evidence="13">Heterohexamer; composed of 3 copies of TIM8 and 3 copies of TIM13, named soluble 70 kDa complex. Associates with the TIM22 complex, whose core is composed of TIM22 and TIM54. Interacts with the transmembrane regions of multi-pass transmembrane proteins in transit.</text>
</comment>
<dbReference type="FunFam" id="1.10.287.810:FF:000001">
    <property type="entry name" value="mitochondrial import inner membrane translocase subunit TIM13"/>
    <property type="match status" value="1"/>
</dbReference>
<evidence type="ECO:0000256" key="14">
    <source>
        <dbReference type="RuleBase" id="RU367043"/>
    </source>
</evidence>
<evidence type="ECO:0000313" key="18">
    <source>
        <dbReference type="Proteomes" id="UP000007796"/>
    </source>
</evidence>
<evidence type="ECO:0000256" key="15">
    <source>
        <dbReference type="SAM" id="MobiDB-lite"/>
    </source>
</evidence>
<accession>F0XQ72</accession>
<evidence type="ECO:0000256" key="11">
    <source>
        <dbReference type="ARBA" id="ARBA00023186"/>
    </source>
</evidence>
<dbReference type="SUPFAM" id="SSF144122">
    <property type="entry name" value="Tim10-like"/>
    <property type="match status" value="1"/>
</dbReference>
<evidence type="ECO:0000256" key="2">
    <source>
        <dbReference type="ARBA" id="ARBA00006720"/>
    </source>
</evidence>
<sequence length="117" mass="12594">MFFSSKPKEQAGSPDSLPASATAPVAPVAPGNMDSDAVKKAIIQQVLVESNTSNARQLIDNMNQHCFDSCIPKPGPSISGSEQTCVSQCMEKYITAWNHVNTTLMRRIQQEVANGSI</sequence>
<dbReference type="GO" id="GO:0005743">
    <property type="term" value="C:mitochondrial inner membrane"/>
    <property type="evidence" value="ECO:0007669"/>
    <property type="project" value="UniProtKB-SubCell"/>
</dbReference>
<dbReference type="AlphaFoldDB" id="F0XQ72"/>
<keyword evidence="6" id="KW-0862">Zinc</keyword>
<dbReference type="GO" id="GO:0015031">
    <property type="term" value="P:protein transport"/>
    <property type="evidence" value="ECO:0007669"/>
    <property type="project" value="UniProtKB-KW"/>
</dbReference>
<dbReference type="Proteomes" id="UP000007796">
    <property type="component" value="Unassembled WGS sequence"/>
</dbReference>
<keyword evidence="8 14" id="KW-0811">Translocation</keyword>
<keyword evidence="5 14" id="KW-0472">Membrane</keyword>
<dbReference type="OrthoDB" id="7813104at2759"/>
<dbReference type="Gene3D" id="1.10.287.810">
    <property type="entry name" value="Mitochondrial import inner membrane translocase subunit tim13 like domains"/>
    <property type="match status" value="1"/>
</dbReference>
<dbReference type="eggNOG" id="KOG1733">
    <property type="taxonomic scope" value="Eukaryota"/>
</dbReference>
<comment type="similarity">
    <text evidence="2 14">Belongs to the small Tim family.</text>
</comment>
<feature type="compositionally biased region" description="Low complexity" evidence="15">
    <location>
        <begin position="18"/>
        <end position="29"/>
    </location>
</feature>
<evidence type="ECO:0000256" key="10">
    <source>
        <dbReference type="ARBA" id="ARBA00023157"/>
    </source>
</evidence>
<dbReference type="FunCoup" id="F0XQ72">
    <property type="interactions" value="381"/>
</dbReference>
<evidence type="ECO:0000313" key="17">
    <source>
        <dbReference type="EMBL" id="EFX00173.1"/>
    </source>
</evidence>
<keyword evidence="18" id="KW-1185">Reference proteome</keyword>
<evidence type="ECO:0000256" key="7">
    <source>
        <dbReference type="ARBA" id="ARBA00022927"/>
    </source>
</evidence>
<dbReference type="STRING" id="655863.F0XQ72"/>
<keyword evidence="10 14" id="KW-1015">Disulfide bond</keyword>
<dbReference type="InterPro" id="IPR004217">
    <property type="entry name" value="Tim10-like"/>
</dbReference>
<evidence type="ECO:0000256" key="12">
    <source>
        <dbReference type="ARBA" id="ARBA00025151"/>
    </source>
</evidence>
<comment type="function">
    <text evidence="12">Mitochondrial intermembrane chaperone that participates in the import and insertion of some multi-pass transmembrane proteins into the mitochondrial inner membrane. Also required for the transfer of beta-barrel precursors from the TOM complex to the sorting and assembly machinery (SAM complex) of the outer membrane. Acts as a chaperone-like protein that protects the hydrophobic precursors from aggregation and guide them through the mitochondrial intermembrane space. The TIM8-TIM13 complex is non essential and only mediates the import of few proteins, while the predominant TIM9-TIM10 70 kDa complex is crucial and mediates the import of much more proteins.</text>
</comment>
<reference evidence="17 18" key="1">
    <citation type="journal article" date="2011" name="Proc. Natl. Acad. Sci. U.S.A.">
        <title>Genome and transcriptome analyses of the mountain pine beetle-fungal symbiont Grosmannia clavigera, a lodgepole pine pathogen.</title>
        <authorList>
            <person name="DiGuistini S."/>
            <person name="Wang Y."/>
            <person name="Liao N.Y."/>
            <person name="Taylor G."/>
            <person name="Tanguay P."/>
            <person name="Feau N."/>
            <person name="Henrissat B."/>
            <person name="Chan S.K."/>
            <person name="Hesse-Orce U."/>
            <person name="Alamouti S.M."/>
            <person name="Tsui C.K.M."/>
            <person name="Docking R.T."/>
            <person name="Levasseur A."/>
            <person name="Haridas S."/>
            <person name="Robertson G."/>
            <person name="Birol I."/>
            <person name="Holt R.A."/>
            <person name="Marra M.A."/>
            <person name="Hamelin R.C."/>
            <person name="Hirst M."/>
            <person name="Jones S.J.M."/>
            <person name="Bohlmann J."/>
            <person name="Breuil C."/>
        </authorList>
    </citation>
    <scope>NUCLEOTIDE SEQUENCE [LARGE SCALE GENOMIC DNA]</scope>
    <source>
        <strain evidence="18">kw1407 / UAMH 11150</strain>
    </source>
</reference>
<keyword evidence="4" id="KW-0479">Metal-binding</keyword>
<dbReference type="Pfam" id="PF02953">
    <property type="entry name" value="zf-Tim10_DDP"/>
    <property type="match status" value="1"/>
</dbReference>
<gene>
    <name evidence="17" type="ORF">CMQ_7175</name>
</gene>
<feature type="domain" description="Tim10-like" evidence="16">
    <location>
        <begin position="44"/>
        <end position="105"/>
    </location>
</feature>
<dbReference type="EMBL" id="GL629801">
    <property type="protein sequence ID" value="EFX00173.1"/>
    <property type="molecule type" value="Genomic_DNA"/>
</dbReference>
<protein>
    <recommendedName>
        <fullName evidence="14">Mitochondrial import inner membrane translocase subunit</fullName>
    </recommendedName>
</protein>
<dbReference type="InterPro" id="IPR035427">
    <property type="entry name" value="Tim10-like_dom_sf"/>
</dbReference>
<proteinExistence type="inferred from homology"/>
<dbReference type="GO" id="GO:0046872">
    <property type="term" value="F:metal ion binding"/>
    <property type="evidence" value="ECO:0007669"/>
    <property type="project" value="UniProtKB-KW"/>
</dbReference>
<evidence type="ECO:0000256" key="3">
    <source>
        <dbReference type="ARBA" id="ARBA00022448"/>
    </source>
</evidence>
<feature type="region of interest" description="Disordered" evidence="15">
    <location>
        <begin position="1"/>
        <end position="29"/>
    </location>
</feature>